<gene>
    <name evidence="2" type="ORF">BD289DRAFT_446235</name>
</gene>
<feature type="region of interest" description="Disordered" evidence="1">
    <location>
        <begin position="206"/>
        <end position="367"/>
    </location>
</feature>
<evidence type="ECO:0000256" key="1">
    <source>
        <dbReference type="SAM" id="MobiDB-lite"/>
    </source>
</evidence>
<keyword evidence="3" id="KW-1185">Reference proteome</keyword>
<organism evidence="2 3">
    <name type="scientific">Coniella lustricola</name>
    <dbReference type="NCBI Taxonomy" id="2025994"/>
    <lineage>
        <taxon>Eukaryota</taxon>
        <taxon>Fungi</taxon>
        <taxon>Dikarya</taxon>
        <taxon>Ascomycota</taxon>
        <taxon>Pezizomycotina</taxon>
        <taxon>Sordariomycetes</taxon>
        <taxon>Sordariomycetidae</taxon>
        <taxon>Diaporthales</taxon>
        <taxon>Schizoparmaceae</taxon>
        <taxon>Coniella</taxon>
    </lineage>
</organism>
<reference evidence="2 3" key="1">
    <citation type="journal article" date="2018" name="Mycol. Prog.">
        <title>Coniella lustricola, a new species from submerged detritus.</title>
        <authorList>
            <person name="Raudabaugh D.B."/>
            <person name="Iturriaga T."/>
            <person name="Carver A."/>
            <person name="Mondo S."/>
            <person name="Pangilinan J."/>
            <person name="Lipzen A."/>
            <person name="He G."/>
            <person name="Amirebrahimi M."/>
            <person name="Grigoriev I.V."/>
            <person name="Miller A.N."/>
        </authorList>
    </citation>
    <scope>NUCLEOTIDE SEQUENCE [LARGE SCALE GENOMIC DNA]</scope>
    <source>
        <strain evidence="2 3">B22-T-1</strain>
    </source>
</reference>
<proteinExistence type="predicted"/>
<evidence type="ECO:0000313" key="2">
    <source>
        <dbReference type="EMBL" id="PSR76887.1"/>
    </source>
</evidence>
<name>A0A2T2ZU45_9PEZI</name>
<feature type="compositionally biased region" description="Polar residues" evidence="1">
    <location>
        <begin position="351"/>
        <end position="363"/>
    </location>
</feature>
<sequence length="548" mass="59735">MARDVEILVHISAPSTSKDDMAYRELATAYMAFEPGKSTTHATSEPELSLGSLAAVSPDARQERRPVLPPTLDSPLASFRSVWANITSPALAAWQHCQRSSAKSNSQPSNNDQAASASTDSWLQPPSEIPDSLPYNDISLAGFTTPTRVLDYFLQTHGPVASQPSQSTAAPGPAEASTVYYDDDDDAVGDSTMLLLQGACAPGIQETSSSALPGRAAARLGSASENTRLGPEVANTSSQVLDITSDRTHVTQTPSSLLRCRRSPISSHTPRRQQEGRGEEAETTVSRLGPESHGSGFDGRNVVIPATQRIERADSAPPLAKRRRHDPGHQSGEAKAGDGPIRSASDILPRNSKQPLVSSSPPQSDLREKITNHDAAGDIIALLPKTLKGPDWSNHLELISADPPPGDNILGHKTPKFLESIFRSAQGPRRYRPRFQARNLRPYERGFWTLSLVGWSREAQRRTWHFLGNYIRRDGKAGWGTRACRDAAWTWLRLYGWEHIAGELYILLYVASERRTNSVDMIWRDGAGEVLIVVGARAGGAEQQQQQQ</sequence>
<dbReference type="STRING" id="2025994.A0A2T2ZU45"/>
<feature type="compositionally biased region" description="Polar residues" evidence="1">
    <location>
        <begin position="98"/>
        <end position="124"/>
    </location>
</feature>
<feature type="region of interest" description="Disordered" evidence="1">
    <location>
        <begin position="98"/>
        <end position="130"/>
    </location>
</feature>
<dbReference type="EMBL" id="KZ678689">
    <property type="protein sequence ID" value="PSR76887.1"/>
    <property type="molecule type" value="Genomic_DNA"/>
</dbReference>
<dbReference type="AlphaFoldDB" id="A0A2T2ZU45"/>
<dbReference type="Proteomes" id="UP000241462">
    <property type="component" value="Unassembled WGS sequence"/>
</dbReference>
<evidence type="ECO:0000313" key="3">
    <source>
        <dbReference type="Proteomes" id="UP000241462"/>
    </source>
</evidence>
<protein>
    <submittedName>
        <fullName evidence="2">Uncharacterized protein</fullName>
    </submittedName>
</protein>
<dbReference type="InParanoid" id="A0A2T2ZU45"/>
<dbReference type="OrthoDB" id="5395975at2759"/>
<accession>A0A2T2ZU45</accession>